<comment type="caution">
    <text evidence="4">The sequence shown here is derived from an EMBL/GenBank/DDBJ whole genome shotgun (WGS) entry which is preliminary data.</text>
</comment>
<organism evidence="4 5">
    <name type="scientific">Giardia muris</name>
    <dbReference type="NCBI Taxonomy" id="5742"/>
    <lineage>
        <taxon>Eukaryota</taxon>
        <taxon>Metamonada</taxon>
        <taxon>Diplomonadida</taxon>
        <taxon>Hexamitidae</taxon>
        <taxon>Giardiinae</taxon>
        <taxon>Giardia</taxon>
    </lineage>
</organism>
<gene>
    <name evidence="4" type="ORF">GMRT_12647</name>
</gene>
<name>A0A4Z1SWC2_GIAMU</name>
<dbReference type="InterPro" id="IPR038661">
    <property type="entry name" value="Ribosomal_eL33_sf"/>
</dbReference>
<proteinExistence type="inferred from homology"/>
<dbReference type="GO" id="GO:1990904">
    <property type="term" value="C:ribonucleoprotein complex"/>
    <property type="evidence" value="ECO:0007669"/>
    <property type="project" value="UniProtKB-KW"/>
</dbReference>
<dbReference type="GO" id="GO:0006412">
    <property type="term" value="P:translation"/>
    <property type="evidence" value="ECO:0007669"/>
    <property type="project" value="InterPro"/>
</dbReference>
<protein>
    <submittedName>
        <fullName evidence="4">Ribosomal protein L35a</fullName>
    </submittedName>
</protein>
<dbReference type="AlphaFoldDB" id="A0A4Z1SWC2"/>
<dbReference type="SUPFAM" id="SSF50447">
    <property type="entry name" value="Translation proteins"/>
    <property type="match status" value="1"/>
</dbReference>
<sequence>MCAEVVVKDLPFIYATFVSYQRSKVKQRERVALFTLQGIRSREAALQAVGKVIGIVNPASGKTIFGRVTCPHGNSGAVRARFFRNLPPQLLGNHARLFFRDPENLGNRATPKDERLRALKK</sequence>
<dbReference type="Proteomes" id="UP000315496">
    <property type="component" value="Chromosome 3"/>
</dbReference>
<dbReference type="GO" id="GO:0003735">
    <property type="term" value="F:structural constituent of ribosome"/>
    <property type="evidence" value="ECO:0007669"/>
    <property type="project" value="InterPro"/>
</dbReference>
<dbReference type="Gene3D" id="2.40.10.190">
    <property type="entry name" value="translation elongation factor selb, chain A, domain 4"/>
    <property type="match status" value="1"/>
</dbReference>
<dbReference type="Pfam" id="PF01247">
    <property type="entry name" value="Ribosomal_L35Ae"/>
    <property type="match status" value="1"/>
</dbReference>
<dbReference type="InterPro" id="IPR001780">
    <property type="entry name" value="Ribosomal_eL33"/>
</dbReference>
<dbReference type="VEuPathDB" id="GiardiaDB:GMRT_12647"/>
<keyword evidence="3" id="KW-0687">Ribonucleoprotein</keyword>
<evidence type="ECO:0000313" key="4">
    <source>
        <dbReference type="EMBL" id="TNJ27838.1"/>
    </source>
</evidence>
<dbReference type="GO" id="GO:0005840">
    <property type="term" value="C:ribosome"/>
    <property type="evidence" value="ECO:0007669"/>
    <property type="project" value="UniProtKB-KW"/>
</dbReference>
<dbReference type="InterPro" id="IPR009000">
    <property type="entry name" value="Transl_B-barrel_sf"/>
</dbReference>
<dbReference type="OrthoDB" id="1166329at2759"/>
<evidence type="ECO:0000256" key="2">
    <source>
        <dbReference type="ARBA" id="ARBA00022980"/>
    </source>
</evidence>
<evidence type="ECO:0000256" key="3">
    <source>
        <dbReference type="ARBA" id="ARBA00023274"/>
    </source>
</evidence>
<evidence type="ECO:0000313" key="5">
    <source>
        <dbReference type="Proteomes" id="UP000315496"/>
    </source>
</evidence>
<reference evidence="4 5" key="1">
    <citation type="submission" date="2019-05" db="EMBL/GenBank/DDBJ databases">
        <title>The compact genome of Giardia muris reveals important steps in the evolution of intestinal protozoan parasites.</title>
        <authorList>
            <person name="Xu F."/>
            <person name="Jimenez-Gonzalez A."/>
            <person name="Einarsson E."/>
            <person name="Astvaldsson A."/>
            <person name="Peirasmaki D."/>
            <person name="Eckmann L."/>
            <person name="Andersson J.O."/>
            <person name="Svard S.G."/>
            <person name="Jerlstrom-Hultqvist J."/>
        </authorList>
    </citation>
    <scope>NUCLEOTIDE SEQUENCE [LARGE SCALE GENOMIC DNA]</scope>
    <source>
        <strain evidence="4 5">Roberts-Thomson</strain>
    </source>
</reference>
<dbReference type="PANTHER" id="PTHR10902">
    <property type="entry name" value="60S RIBOSOMAL PROTEIN L35A"/>
    <property type="match status" value="1"/>
</dbReference>
<comment type="similarity">
    <text evidence="1">Belongs to the eukaryotic ribosomal protein eL33 family.</text>
</comment>
<evidence type="ECO:0000256" key="1">
    <source>
        <dbReference type="ARBA" id="ARBA00009269"/>
    </source>
</evidence>
<keyword evidence="5" id="KW-1185">Reference proteome</keyword>
<accession>A0A4Z1SWC2</accession>
<dbReference type="EMBL" id="VDLU01000003">
    <property type="protein sequence ID" value="TNJ27838.1"/>
    <property type="molecule type" value="Genomic_DNA"/>
</dbReference>
<keyword evidence="2 4" id="KW-0689">Ribosomal protein</keyword>
<dbReference type="HAMAP" id="MF_00573">
    <property type="entry name" value="Ribosomal_eL33"/>
    <property type="match status" value="1"/>
</dbReference>